<dbReference type="InParanoid" id="S8FCW0"/>
<gene>
    <name evidence="2" type="ORF">FOMPIDRAFT_1025427</name>
</gene>
<sequence>MANSNLDALFPLPSPPPTTRCPERLPGITHQTKLAVTKTLQENHVQRGAFINEEGFHNHISHQLLAVYALGGAAPLYDAIFKTQERMTRPYTASPGKISKENFNEHLGDRSYYDAYLHYFHGVLQEKGAGATVEEYVFSHAANFTDGGDALTHGMLSRFYARIYHPLIFVGYGFEFGQLGLVAEGLAQTACHPIEVAELFPSSEFQALSKISLSSISQVTAKLSDLLLNSPSAPEKEKKASPGVHAFAIAARVLKDERFSVRALDLKPHVHPTGGLVHYEKVAALFGDELLKWAEEWLPVGADIDEKIEELSWLSVLLYGVAGWSANGDFNADFFTMHVVTSSLFLPSLTAYLSPASSVLLLRKHLLTALSWWVARGRPALNIRAFYAGTSPNAAAPPPLVGPSLAPAGTTPNPWLALVDAALVHPDDHIAKVQRALLHYARVYGEHAPGAFGGALEGAEVLDGTLFARVAQLSKERMAVPGTFWDLRGFFI</sequence>
<dbReference type="AlphaFoldDB" id="S8FCW0"/>
<evidence type="ECO:0000256" key="1">
    <source>
        <dbReference type="ARBA" id="ARBA00023002"/>
    </source>
</evidence>
<dbReference type="InterPro" id="IPR025337">
    <property type="entry name" value="Questin_oxidase-like"/>
</dbReference>
<organism evidence="2 3">
    <name type="scientific">Fomitopsis schrenkii</name>
    <name type="common">Brown rot fungus</name>
    <dbReference type="NCBI Taxonomy" id="2126942"/>
    <lineage>
        <taxon>Eukaryota</taxon>
        <taxon>Fungi</taxon>
        <taxon>Dikarya</taxon>
        <taxon>Basidiomycota</taxon>
        <taxon>Agaricomycotina</taxon>
        <taxon>Agaricomycetes</taxon>
        <taxon>Polyporales</taxon>
        <taxon>Fomitopsis</taxon>
    </lineage>
</organism>
<reference evidence="2 3" key="1">
    <citation type="journal article" date="2012" name="Science">
        <title>The Paleozoic origin of enzymatic lignin decomposition reconstructed from 31 fungal genomes.</title>
        <authorList>
            <person name="Floudas D."/>
            <person name="Binder M."/>
            <person name="Riley R."/>
            <person name="Barry K."/>
            <person name="Blanchette R.A."/>
            <person name="Henrissat B."/>
            <person name="Martinez A.T."/>
            <person name="Otillar R."/>
            <person name="Spatafora J.W."/>
            <person name="Yadav J.S."/>
            <person name="Aerts A."/>
            <person name="Benoit I."/>
            <person name="Boyd A."/>
            <person name="Carlson A."/>
            <person name="Copeland A."/>
            <person name="Coutinho P.M."/>
            <person name="de Vries R.P."/>
            <person name="Ferreira P."/>
            <person name="Findley K."/>
            <person name="Foster B."/>
            <person name="Gaskell J."/>
            <person name="Glotzer D."/>
            <person name="Gorecki P."/>
            <person name="Heitman J."/>
            <person name="Hesse C."/>
            <person name="Hori C."/>
            <person name="Igarashi K."/>
            <person name="Jurgens J.A."/>
            <person name="Kallen N."/>
            <person name="Kersten P."/>
            <person name="Kohler A."/>
            <person name="Kuees U."/>
            <person name="Kumar T.K.A."/>
            <person name="Kuo A."/>
            <person name="LaButti K."/>
            <person name="Larrondo L.F."/>
            <person name="Lindquist E."/>
            <person name="Ling A."/>
            <person name="Lombard V."/>
            <person name="Lucas S."/>
            <person name="Lundell T."/>
            <person name="Martin R."/>
            <person name="McLaughlin D.J."/>
            <person name="Morgenstern I."/>
            <person name="Morin E."/>
            <person name="Murat C."/>
            <person name="Nagy L.G."/>
            <person name="Nolan M."/>
            <person name="Ohm R.A."/>
            <person name="Patyshakuliyeva A."/>
            <person name="Rokas A."/>
            <person name="Ruiz-Duenas F.J."/>
            <person name="Sabat G."/>
            <person name="Salamov A."/>
            <person name="Samejima M."/>
            <person name="Schmutz J."/>
            <person name="Slot J.C."/>
            <person name="St John F."/>
            <person name="Stenlid J."/>
            <person name="Sun H."/>
            <person name="Sun S."/>
            <person name="Syed K."/>
            <person name="Tsang A."/>
            <person name="Wiebenga A."/>
            <person name="Young D."/>
            <person name="Pisabarro A."/>
            <person name="Eastwood D.C."/>
            <person name="Martin F."/>
            <person name="Cullen D."/>
            <person name="Grigoriev I.V."/>
            <person name="Hibbett D.S."/>
        </authorList>
    </citation>
    <scope>NUCLEOTIDE SEQUENCE</scope>
    <source>
        <strain evidence="3">FP-58527</strain>
    </source>
</reference>
<dbReference type="PANTHER" id="PTHR35870:SF1">
    <property type="entry name" value="PROTEIN, PUTATIVE (AFU_ORTHOLOGUE AFUA_5G03330)-RELATED"/>
    <property type="match status" value="1"/>
</dbReference>
<evidence type="ECO:0008006" key="4">
    <source>
        <dbReference type="Google" id="ProtNLM"/>
    </source>
</evidence>
<dbReference type="PANTHER" id="PTHR35870">
    <property type="entry name" value="PROTEIN, PUTATIVE (AFU_ORTHOLOGUE AFUA_5G03330)-RELATED"/>
    <property type="match status" value="1"/>
</dbReference>
<dbReference type="EMBL" id="KE504190">
    <property type="protein sequence ID" value="EPS96334.1"/>
    <property type="molecule type" value="Genomic_DNA"/>
</dbReference>
<dbReference type="STRING" id="743788.S8FCW0"/>
<keyword evidence="1" id="KW-0560">Oxidoreductase</keyword>
<dbReference type="Pfam" id="PF14027">
    <property type="entry name" value="Questin_oxidase"/>
    <property type="match status" value="1"/>
</dbReference>
<dbReference type="OrthoDB" id="10004862at2759"/>
<dbReference type="Proteomes" id="UP000015241">
    <property type="component" value="Unassembled WGS sequence"/>
</dbReference>
<name>S8FCW0_FOMSC</name>
<keyword evidence="3" id="KW-1185">Reference proteome</keyword>
<evidence type="ECO:0000313" key="2">
    <source>
        <dbReference type="EMBL" id="EPS96334.1"/>
    </source>
</evidence>
<accession>S8FCW0</accession>
<evidence type="ECO:0000313" key="3">
    <source>
        <dbReference type="Proteomes" id="UP000015241"/>
    </source>
</evidence>
<dbReference type="eggNOG" id="ENOG502S69W">
    <property type="taxonomic scope" value="Eukaryota"/>
</dbReference>
<proteinExistence type="predicted"/>
<dbReference type="HOGENOM" id="CLU_019145_1_0_1"/>
<protein>
    <recommendedName>
        <fullName evidence="4">Oxidoreductase AflY</fullName>
    </recommendedName>
</protein>
<dbReference type="GO" id="GO:0016491">
    <property type="term" value="F:oxidoreductase activity"/>
    <property type="evidence" value="ECO:0007669"/>
    <property type="project" value="UniProtKB-KW"/>
</dbReference>